<name>A0ACC3TQ57_9ASCO</name>
<keyword evidence="2" id="KW-1185">Reference proteome</keyword>
<evidence type="ECO:0000313" key="1">
    <source>
        <dbReference type="EMBL" id="KAK9323116.1"/>
    </source>
</evidence>
<dbReference type="Proteomes" id="UP001489719">
    <property type="component" value="Unassembled WGS sequence"/>
</dbReference>
<comment type="caution">
    <text evidence="1">The sequence shown here is derived from an EMBL/GenBank/DDBJ whole genome shotgun (WGS) entry which is preliminary data.</text>
</comment>
<proteinExistence type="predicted"/>
<protein>
    <submittedName>
        <fullName evidence="1">Uncharacterized protein</fullName>
    </submittedName>
</protein>
<reference evidence="2" key="1">
    <citation type="journal article" date="2024" name="Front. Bioeng. Biotechnol.">
        <title>Genome-scale model development and genomic sequencing of the oleaginous clade Lipomyces.</title>
        <authorList>
            <person name="Czajka J.J."/>
            <person name="Han Y."/>
            <person name="Kim J."/>
            <person name="Mondo S.J."/>
            <person name="Hofstad B.A."/>
            <person name="Robles A."/>
            <person name="Haridas S."/>
            <person name="Riley R."/>
            <person name="LaButti K."/>
            <person name="Pangilinan J."/>
            <person name="Andreopoulos W."/>
            <person name="Lipzen A."/>
            <person name="Yan J."/>
            <person name="Wang M."/>
            <person name="Ng V."/>
            <person name="Grigoriev I.V."/>
            <person name="Spatafora J.W."/>
            <person name="Magnuson J.K."/>
            <person name="Baker S.E."/>
            <person name="Pomraning K.R."/>
        </authorList>
    </citation>
    <scope>NUCLEOTIDE SEQUENCE [LARGE SCALE GENOMIC DNA]</scope>
    <source>
        <strain evidence="2">CBS 10300</strain>
    </source>
</reference>
<sequence>MPSPTLMHALATALVQLIRVLNYHNTWPNNEVGHIRFDDDSAGGGEEDGVNGVPDTPRTGYVTAEEDFIDSSGHGNESDDDDEAPEDVSFQGGRQAAIVQAQERKREVEILRDEQCAKRKANDSLFACPEGSEKGKERGE</sequence>
<accession>A0ACC3TQ57</accession>
<gene>
    <name evidence="1" type="ORF">V1517DRAFT_345594</name>
</gene>
<evidence type="ECO:0000313" key="2">
    <source>
        <dbReference type="Proteomes" id="UP001489719"/>
    </source>
</evidence>
<dbReference type="EMBL" id="MU970065">
    <property type="protein sequence ID" value="KAK9323116.1"/>
    <property type="molecule type" value="Genomic_DNA"/>
</dbReference>
<organism evidence="1 2">
    <name type="scientific">Lipomyces orientalis</name>
    <dbReference type="NCBI Taxonomy" id="1233043"/>
    <lineage>
        <taxon>Eukaryota</taxon>
        <taxon>Fungi</taxon>
        <taxon>Dikarya</taxon>
        <taxon>Ascomycota</taxon>
        <taxon>Saccharomycotina</taxon>
        <taxon>Lipomycetes</taxon>
        <taxon>Lipomycetales</taxon>
        <taxon>Lipomycetaceae</taxon>
        <taxon>Lipomyces</taxon>
    </lineage>
</organism>